<sequence>MKAIHIAEPLSVKTIDAAMPEPQGNEALIRVKSAGICGSDIGAYRGVNPLVSYPRTIGHEIAGEVVSIPPNGKGIRPGDKVIVDPYLYCGQCYPCTIGRTNCCERLQVLGVHVDGGMSDYFCHPVDMLVKAPDDMAWDIMCMAEPLTIALHGLHRTRLRQGEHIAIIGAGAIGLLAAMAAIQYGAVPIVIDIVQARLEQARAMGVQHVVNSSSENAEEAIRRITCGRKAEVVLEASGANAAVRMTLDLVSHAGRIGLTGWPKQETPLPTDWITRKEVDIVGCRTSAGEFEEAVELIHSRKVDVRKLITATVPMDEAARTIQEIERNPDRYLKVIVML</sequence>
<keyword evidence="4" id="KW-0812">Transmembrane</keyword>
<dbReference type="Gene3D" id="3.90.180.10">
    <property type="entry name" value="Medium-chain alcohol dehydrogenases, catalytic domain"/>
    <property type="match status" value="1"/>
</dbReference>
<dbReference type="Gene3D" id="3.40.50.720">
    <property type="entry name" value="NAD(P)-binding Rossmann-like Domain"/>
    <property type="match status" value="1"/>
</dbReference>
<evidence type="ECO:0000256" key="4">
    <source>
        <dbReference type="SAM" id="Phobius"/>
    </source>
</evidence>
<protein>
    <submittedName>
        <fullName evidence="6">Alcohol dehydrogenase</fullName>
    </submittedName>
</protein>
<dbReference type="SUPFAM" id="SSF50129">
    <property type="entry name" value="GroES-like"/>
    <property type="match status" value="1"/>
</dbReference>
<evidence type="ECO:0000256" key="2">
    <source>
        <dbReference type="ARBA" id="ARBA00022833"/>
    </source>
</evidence>
<dbReference type="InterPro" id="IPR013149">
    <property type="entry name" value="ADH-like_C"/>
</dbReference>
<organism evidence="6 7">
    <name type="scientific">Paenibacillus agaridevorans</name>
    <dbReference type="NCBI Taxonomy" id="171404"/>
    <lineage>
        <taxon>Bacteria</taxon>
        <taxon>Bacillati</taxon>
        <taxon>Bacillota</taxon>
        <taxon>Bacilli</taxon>
        <taxon>Bacillales</taxon>
        <taxon>Paenibacillaceae</taxon>
        <taxon>Paenibacillus</taxon>
    </lineage>
</organism>
<dbReference type="AlphaFoldDB" id="A0A2R5F131"/>
<keyword evidence="3" id="KW-0560">Oxidoreductase</keyword>
<dbReference type="GO" id="GO:0016491">
    <property type="term" value="F:oxidoreductase activity"/>
    <property type="evidence" value="ECO:0007669"/>
    <property type="project" value="UniProtKB-KW"/>
</dbReference>
<proteinExistence type="predicted"/>
<evidence type="ECO:0000256" key="1">
    <source>
        <dbReference type="ARBA" id="ARBA00022723"/>
    </source>
</evidence>
<keyword evidence="4" id="KW-0472">Membrane</keyword>
<dbReference type="SMART" id="SM00829">
    <property type="entry name" value="PKS_ER"/>
    <property type="match status" value="1"/>
</dbReference>
<dbReference type="GO" id="GO:0046872">
    <property type="term" value="F:metal ion binding"/>
    <property type="evidence" value="ECO:0007669"/>
    <property type="project" value="UniProtKB-KW"/>
</dbReference>
<reference evidence="6 7" key="1">
    <citation type="submission" date="2017-08" db="EMBL/GenBank/DDBJ databases">
        <title>Substantial Increase in Enzyme Production by Combined Drug-Resistance Mutations in Paenibacillus agaridevorans.</title>
        <authorList>
            <person name="Tanaka Y."/>
            <person name="Funane K."/>
            <person name="Hosaka T."/>
            <person name="Shiwa Y."/>
            <person name="Fujita N."/>
            <person name="Miyazaki T."/>
            <person name="Yoshikawa H."/>
            <person name="Murakami K."/>
            <person name="Kasahara K."/>
            <person name="Inaoka T."/>
            <person name="Hiraga Y."/>
            <person name="Ochi K."/>
        </authorList>
    </citation>
    <scope>NUCLEOTIDE SEQUENCE [LARGE SCALE GENOMIC DNA]</scope>
    <source>
        <strain evidence="6 7">T-3040</strain>
    </source>
</reference>
<keyword evidence="1" id="KW-0479">Metal-binding</keyword>
<dbReference type="InterPro" id="IPR013154">
    <property type="entry name" value="ADH-like_N"/>
</dbReference>
<dbReference type="EMBL" id="BDQX01000430">
    <property type="protein sequence ID" value="GBG11729.1"/>
    <property type="molecule type" value="Genomic_DNA"/>
</dbReference>
<evidence type="ECO:0000259" key="5">
    <source>
        <dbReference type="SMART" id="SM00829"/>
    </source>
</evidence>
<dbReference type="PANTHER" id="PTHR43401">
    <property type="entry name" value="L-THREONINE 3-DEHYDROGENASE"/>
    <property type="match status" value="1"/>
</dbReference>
<dbReference type="PANTHER" id="PTHR43401:SF2">
    <property type="entry name" value="L-THREONINE 3-DEHYDROGENASE"/>
    <property type="match status" value="1"/>
</dbReference>
<dbReference type="InterPro" id="IPR036291">
    <property type="entry name" value="NAD(P)-bd_dom_sf"/>
</dbReference>
<name>A0A2R5F131_9BACL</name>
<dbReference type="InterPro" id="IPR011032">
    <property type="entry name" value="GroES-like_sf"/>
</dbReference>
<dbReference type="InterPro" id="IPR020843">
    <property type="entry name" value="ER"/>
</dbReference>
<dbReference type="Pfam" id="PF08240">
    <property type="entry name" value="ADH_N"/>
    <property type="match status" value="1"/>
</dbReference>
<dbReference type="SUPFAM" id="SSF51735">
    <property type="entry name" value="NAD(P)-binding Rossmann-fold domains"/>
    <property type="match status" value="1"/>
</dbReference>
<keyword evidence="4" id="KW-1133">Transmembrane helix</keyword>
<dbReference type="RefSeq" id="WP_108995966.1">
    <property type="nucleotide sequence ID" value="NZ_BDQX01000430.1"/>
</dbReference>
<dbReference type="Proteomes" id="UP000245202">
    <property type="component" value="Unassembled WGS sequence"/>
</dbReference>
<feature type="domain" description="Enoyl reductase (ER)" evidence="5">
    <location>
        <begin position="5"/>
        <end position="335"/>
    </location>
</feature>
<feature type="transmembrane region" description="Helical" evidence="4">
    <location>
        <begin position="164"/>
        <end position="185"/>
    </location>
</feature>
<keyword evidence="7" id="KW-1185">Reference proteome</keyword>
<evidence type="ECO:0000313" key="6">
    <source>
        <dbReference type="EMBL" id="GBG11729.1"/>
    </source>
</evidence>
<dbReference type="InterPro" id="IPR050129">
    <property type="entry name" value="Zn_alcohol_dh"/>
</dbReference>
<dbReference type="Pfam" id="PF00107">
    <property type="entry name" value="ADH_zinc_N"/>
    <property type="match status" value="1"/>
</dbReference>
<keyword evidence="2" id="KW-0862">Zinc</keyword>
<evidence type="ECO:0000313" key="7">
    <source>
        <dbReference type="Proteomes" id="UP000245202"/>
    </source>
</evidence>
<comment type="caution">
    <text evidence="6">The sequence shown here is derived from an EMBL/GenBank/DDBJ whole genome shotgun (WGS) entry which is preliminary data.</text>
</comment>
<gene>
    <name evidence="6" type="ORF">PAT3040_06574</name>
</gene>
<accession>A0A2R5F131</accession>
<evidence type="ECO:0000256" key="3">
    <source>
        <dbReference type="ARBA" id="ARBA00023002"/>
    </source>
</evidence>